<evidence type="ECO:0000313" key="2">
    <source>
        <dbReference type="EMBL" id="TCS34663.1"/>
    </source>
</evidence>
<gene>
    <name evidence="2" type="ORF">BCF53_1422</name>
</gene>
<dbReference type="SUPFAM" id="SSF55729">
    <property type="entry name" value="Acyl-CoA N-acyltransferases (Nat)"/>
    <property type="match status" value="1"/>
</dbReference>
<dbReference type="EMBL" id="SLZR01000042">
    <property type="protein sequence ID" value="TCS34663.1"/>
    <property type="molecule type" value="Genomic_DNA"/>
</dbReference>
<dbReference type="PROSITE" id="PS51186">
    <property type="entry name" value="GNAT"/>
    <property type="match status" value="1"/>
</dbReference>
<protein>
    <submittedName>
        <fullName evidence="2">Acetyltransferase (GNAT) family protein</fullName>
    </submittedName>
</protein>
<comment type="caution">
    <text evidence="2">The sequence shown here is derived from an EMBL/GenBank/DDBJ whole genome shotgun (WGS) entry which is preliminary data.</text>
</comment>
<dbReference type="Proteomes" id="UP000295793">
    <property type="component" value="Unassembled WGS sequence"/>
</dbReference>
<dbReference type="Pfam" id="PF00583">
    <property type="entry name" value="Acetyltransf_1"/>
    <property type="match status" value="1"/>
</dbReference>
<dbReference type="OrthoDB" id="9789605at2"/>
<keyword evidence="2" id="KW-0808">Transferase</keyword>
<organism evidence="2 3">
    <name type="scientific">Reinekea marinisedimentorum</name>
    <dbReference type="NCBI Taxonomy" id="230495"/>
    <lineage>
        <taxon>Bacteria</taxon>
        <taxon>Pseudomonadati</taxon>
        <taxon>Pseudomonadota</taxon>
        <taxon>Gammaproteobacteria</taxon>
        <taxon>Oceanospirillales</taxon>
        <taxon>Saccharospirillaceae</taxon>
        <taxon>Reinekea</taxon>
    </lineage>
</organism>
<evidence type="ECO:0000313" key="3">
    <source>
        <dbReference type="Proteomes" id="UP000295793"/>
    </source>
</evidence>
<dbReference type="InterPro" id="IPR000182">
    <property type="entry name" value="GNAT_dom"/>
</dbReference>
<dbReference type="AlphaFoldDB" id="A0A4R3HQP4"/>
<proteinExistence type="predicted"/>
<keyword evidence="3" id="KW-1185">Reference proteome</keyword>
<accession>A0A4R3HQP4</accession>
<name>A0A4R3HQP4_9GAMM</name>
<dbReference type="GO" id="GO:0016747">
    <property type="term" value="F:acyltransferase activity, transferring groups other than amino-acyl groups"/>
    <property type="evidence" value="ECO:0007669"/>
    <property type="project" value="InterPro"/>
</dbReference>
<dbReference type="RefSeq" id="WP_132704325.1">
    <property type="nucleotide sequence ID" value="NZ_SLZR01000042.1"/>
</dbReference>
<sequence>MDLELVKATEEGKREIWDLFVPEMKPHVDRIWGWEDGWQINEFNRRYFKLNTSFIVFSNQKLGYVQYSLNEGDTYLNMVILGPAQQGKGLGKKVLRLIQNLQPDKPLKLRCFHVNVRALRFYEVNGFHIIESDDNFVLLQRDT</sequence>
<reference evidence="2 3" key="1">
    <citation type="submission" date="2019-03" db="EMBL/GenBank/DDBJ databases">
        <title>Genomic Encyclopedia of Archaeal and Bacterial Type Strains, Phase II (KMG-II): from individual species to whole genera.</title>
        <authorList>
            <person name="Goeker M."/>
        </authorList>
    </citation>
    <scope>NUCLEOTIDE SEQUENCE [LARGE SCALE GENOMIC DNA]</scope>
    <source>
        <strain evidence="2 3">DSM 15388</strain>
    </source>
</reference>
<evidence type="ECO:0000259" key="1">
    <source>
        <dbReference type="PROSITE" id="PS51186"/>
    </source>
</evidence>
<dbReference type="Gene3D" id="3.40.630.30">
    <property type="match status" value="1"/>
</dbReference>
<feature type="domain" description="N-acetyltransferase" evidence="1">
    <location>
        <begin position="14"/>
        <end position="143"/>
    </location>
</feature>
<dbReference type="InterPro" id="IPR016181">
    <property type="entry name" value="Acyl_CoA_acyltransferase"/>
</dbReference>